<keyword evidence="3" id="KW-1185">Reference proteome</keyword>
<keyword evidence="1" id="KW-0175">Coiled coil</keyword>
<dbReference type="EMBL" id="CP118868">
    <property type="protein sequence ID" value="WEG36003.1"/>
    <property type="molecule type" value="Genomic_DNA"/>
</dbReference>
<accession>A0ABY8C9N2</accession>
<evidence type="ECO:0000256" key="1">
    <source>
        <dbReference type="SAM" id="Coils"/>
    </source>
</evidence>
<organism evidence="2 3">
    <name type="scientific">Amygdalobacter indicium</name>
    <dbReference type="NCBI Taxonomy" id="3029272"/>
    <lineage>
        <taxon>Bacteria</taxon>
        <taxon>Bacillati</taxon>
        <taxon>Bacillota</taxon>
        <taxon>Clostridia</taxon>
        <taxon>Eubacteriales</taxon>
        <taxon>Oscillospiraceae</taxon>
        <taxon>Amygdalobacter</taxon>
    </lineage>
</organism>
<proteinExistence type="predicted"/>
<dbReference type="Proteomes" id="UP001220478">
    <property type="component" value="Chromosome"/>
</dbReference>
<name>A0ABY8C9N2_9FIRM</name>
<feature type="coiled-coil region" evidence="1">
    <location>
        <begin position="25"/>
        <end position="53"/>
    </location>
</feature>
<protein>
    <submittedName>
        <fullName evidence="2">Uncharacterized protein</fullName>
    </submittedName>
</protein>
<evidence type="ECO:0000313" key="2">
    <source>
        <dbReference type="EMBL" id="WEG36003.1"/>
    </source>
</evidence>
<gene>
    <name evidence="2" type="ORF">PYS61_02200</name>
</gene>
<evidence type="ECO:0000313" key="3">
    <source>
        <dbReference type="Proteomes" id="UP001220478"/>
    </source>
</evidence>
<dbReference type="RefSeq" id="WP_315572028.1">
    <property type="nucleotide sequence ID" value="NZ_CP118868.1"/>
</dbReference>
<sequence>MDNLDLVKQITDIEDDVDQSLLAANNAAKEKIKTAEKAARAKLEQTHADLRNKRQAFIEHLKLEGETVLAAACKEADKKNKADREQAETKFAAVLEQLYRRCLEHGNC</sequence>
<dbReference type="Gene3D" id="1.20.5.2950">
    <property type="match status" value="1"/>
</dbReference>
<reference evidence="2 3" key="1">
    <citation type="submission" date="2023-02" db="EMBL/GenBank/DDBJ databases">
        <title>Novel Oscillospiraceae bacterial genomes.</title>
        <authorList>
            <person name="Srinivasan S."/>
            <person name="Austin M.N."/>
            <person name="Fiedler T.L."/>
            <person name="Strenk S.M."/>
            <person name="Agnew K.J."/>
            <person name="Nagana Gowda G.A."/>
            <person name="Raftery D."/>
            <person name="Beamer M.A."/>
            <person name="Achilles S.L."/>
            <person name="Wiesenfeld H.C."/>
            <person name="Fredricks D.N."/>
            <person name="Hillier S.L."/>
        </authorList>
    </citation>
    <scope>NUCLEOTIDE SEQUENCE [LARGE SCALE GENOMIC DNA]</scope>
    <source>
        <strain evidence="2 3">CHIC02 1186E3-8</strain>
    </source>
</reference>